<evidence type="ECO:0000313" key="3">
    <source>
        <dbReference type="Proteomes" id="UP000030744"/>
    </source>
</evidence>
<protein>
    <submittedName>
        <fullName evidence="2">Uncharacterized protein</fullName>
    </submittedName>
</protein>
<feature type="compositionally biased region" description="Pro residues" evidence="1">
    <location>
        <begin position="89"/>
        <end position="99"/>
    </location>
</feature>
<dbReference type="GeneID" id="60404832"/>
<evidence type="ECO:0000256" key="1">
    <source>
        <dbReference type="SAM" id="MobiDB-lite"/>
    </source>
</evidence>
<keyword evidence="3" id="KW-1185">Reference proteome</keyword>
<feature type="compositionally biased region" description="Polar residues" evidence="1">
    <location>
        <begin position="31"/>
        <end position="44"/>
    </location>
</feature>
<dbReference type="Proteomes" id="UP000030744">
    <property type="component" value="Unassembled WGS sequence"/>
</dbReference>
<reference evidence="2" key="1">
    <citation type="submission" date="2013-10" db="EMBL/GenBank/DDBJ databases">
        <title>Genomic analysis of the causative agents of coccidiosis in chickens.</title>
        <authorList>
            <person name="Reid A.J."/>
            <person name="Blake D."/>
            <person name="Billington K."/>
            <person name="Browne H."/>
            <person name="Dunn M."/>
            <person name="Hung S."/>
            <person name="Kawahara F."/>
            <person name="Miranda-Saavedra D."/>
            <person name="Mourier T."/>
            <person name="Nagra H."/>
            <person name="Otto T.D."/>
            <person name="Rawlings N."/>
            <person name="Sanchez A."/>
            <person name="Sanders M."/>
            <person name="Subramaniam C."/>
            <person name="Tay Y."/>
            <person name="Dear P."/>
            <person name="Doerig C."/>
            <person name="Gruber A."/>
            <person name="Parkinson J."/>
            <person name="Shirley M."/>
            <person name="Wan K.L."/>
            <person name="Berriman M."/>
            <person name="Tomley F."/>
            <person name="Pain A."/>
        </authorList>
    </citation>
    <scope>NUCLEOTIDE SEQUENCE [LARGE SCALE GENOMIC DNA]</scope>
    <source>
        <strain evidence="2">Houghton</strain>
    </source>
</reference>
<feature type="compositionally biased region" description="Polar residues" evidence="1">
    <location>
        <begin position="74"/>
        <end position="86"/>
    </location>
</feature>
<name>U6KJI4_9EIME</name>
<sequence length="201" mass="22473">MSRHPQHQPTALKTPHPPLTPLVRLREALTPPTSRYPTRSSLGNSPRIDFRAIAGLRSQQARVRRHSFPGPSSRLPTQPRATLETQPRTPNPPASPTSPPSTEQPVVTAYTESVPDSPSVSDFLTPQRWEEGYKRCPVFRDIVLAPDRQDSVEFPHQLQGRRYRFKFCRLIYMSASMAYGASAPQLCLNSSHTSSTATTTM</sequence>
<accession>U6KJI4</accession>
<proteinExistence type="predicted"/>
<feature type="region of interest" description="Disordered" evidence="1">
    <location>
        <begin position="1"/>
        <end position="123"/>
    </location>
</feature>
<organism evidence="2 3">
    <name type="scientific">Eimeria mitis</name>
    <dbReference type="NCBI Taxonomy" id="44415"/>
    <lineage>
        <taxon>Eukaryota</taxon>
        <taxon>Sar</taxon>
        <taxon>Alveolata</taxon>
        <taxon>Apicomplexa</taxon>
        <taxon>Conoidasida</taxon>
        <taxon>Coccidia</taxon>
        <taxon>Eucoccidiorida</taxon>
        <taxon>Eimeriorina</taxon>
        <taxon>Eimeriidae</taxon>
        <taxon>Eimeria</taxon>
    </lineage>
</organism>
<dbReference type="VEuPathDB" id="ToxoDB:EMH_0098820"/>
<evidence type="ECO:0000313" key="2">
    <source>
        <dbReference type="EMBL" id="CDJ35618.1"/>
    </source>
</evidence>
<dbReference type="EMBL" id="HG731745">
    <property type="protein sequence ID" value="CDJ35618.1"/>
    <property type="molecule type" value="Genomic_DNA"/>
</dbReference>
<dbReference type="RefSeq" id="XP_037877907.1">
    <property type="nucleotide sequence ID" value="XM_038022053.1"/>
</dbReference>
<reference evidence="2" key="2">
    <citation type="submission" date="2013-10" db="EMBL/GenBank/DDBJ databases">
        <authorList>
            <person name="Aslett M."/>
        </authorList>
    </citation>
    <scope>NUCLEOTIDE SEQUENCE [LARGE SCALE GENOMIC DNA]</scope>
    <source>
        <strain evidence="2">Houghton</strain>
    </source>
</reference>
<dbReference type="AlphaFoldDB" id="U6KJI4"/>
<gene>
    <name evidence="2" type="ORF">EMH_0098820</name>
</gene>
<feature type="compositionally biased region" description="Polar residues" evidence="1">
    <location>
        <begin position="110"/>
        <end position="123"/>
    </location>
</feature>